<dbReference type="Proteomes" id="UP000308652">
    <property type="component" value="Unassembled WGS sequence"/>
</dbReference>
<organism evidence="8 9">
    <name type="scientific">Crucibulum laeve</name>
    <dbReference type="NCBI Taxonomy" id="68775"/>
    <lineage>
        <taxon>Eukaryota</taxon>
        <taxon>Fungi</taxon>
        <taxon>Dikarya</taxon>
        <taxon>Basidiomycota</taxon>
        <taxon>Agaricomycotina</taxon>
        <taxon>Agaricomycetes</taxon>
        <taxon>Agaricomycetidae</taxon>
        <taxon>Agaricales</taxon>
        <taxon>Agaricineae</taxon>
        <taxon>Nidulariaceae</taxon>
        <taxon>Crucibulum</taxon>
    </lineage>
</organism>
<dbReference type="PANTHER" id="PTHR16557:SF2">
    <property type="entry name" value="NUCLEIC ACID DIOXYGENASE ALKBH1"/>
    <property type="match status" value="1"/>
</dbReference>
<dbReference type="Pfam" id="PF13532">
    <property type="entry name" value="2OG-FeII_Oxy_2"/>
    <property type="match status" value="1"/>
</dbReference>
<dbReference type="GO" id="GO:0005737">
    <property type="term" value="C:cytoplasm"/>
    <property type="evidence" value="ECO:0007669"/>
    <property type="project" value="TreeGrafter"/>
</dbReference>
<dbReference type="STRING" id="68775.A0A5C3MFJ5"/>
<dbReference type="InterPro" id="IPR037151">
    <property type="entry name" value="AlkB-like_sf"/>
</dbReference>
<evidence type="ECO:0000256" key="2">
    <source>
        <dbReference type="ARBA" id="ARBA00022964"/>
    </source>
</evidence>
<evidence type="ECO:0000256" key="3">
    <source>
        <dbReference type="ARBA" id="ARBA00023002"/>
    </source>
</evidence>
<keyword evidence="2" id="KW-0223">Dioxygenase</keyword>
<dbReference type="Gene3D" id="2.60.120.590">
    <property type="entry name" value="Alpha-ketoglutarate-dependent dioxygenase AlkB-like"/>
    <property type="match status" value="1"/>
</dbReference>
<dbReference type="GO" id="GO:0046872">
    <property type="term" value="F:metal ion binding"/>
    <property type="evidence" value="ECO:0007669"/>
    <property type="project" value="UniProtKB-KW"/>
</dbReference>
<sequence>MPSATPISPAAHLFDPSSPEFKKAKRQYQKATKNRNPEIDLDWSPFRAAEKRYKARFPPPNLSNVLDLATLDTSRQPELSRGIWVGNANAIVSQKLACPAGRMVDAYILPRIPGLVILPSFIPPVKQRRLVRWSLASHARYPNETNLDIHYSLPEDGIWNNWLQSRDDPGKDILVQPKASEQGRESLPPSGPRKLVDNTPASLDTYESILTTPKPPQLPSSTIHPALCSSLLYKLRWANIGWYYHWGTKQYDFTKGKGTIDEELREVCKSAVTSINWDQVFEGSADQWGDAGPEWKTWDKAYEPDAGIVNFYQTKDTLMAHVDRSEVCATSPLVSISLGNAAVFLIGGLTRDSEPVPIILRSGDVVIMSGPACRRAYHGVPRILDGTLPPHLEVDSMAEDERSEWEPYENYMRTTRINVNVRQVFPKGFDPGFVYVSTA</sequence>
<feature type="binding site" evidence="5">
    <location>
        <position position="378"/>
    </location>
    <ligand>
        <name>Fe cation</name>
        <dbReference type="ChEBI" id="CHEBI:24875"/>
        <note>catalytic</note>
    </ligand>
</feature>
<dbReference type="InterPro" id="IPR027450">
    <property type="entry name" value="AlkB-like"/>
</dbReference>
<dbReference type="AlphaFoldDB" id="A0A5C3MFJ5"/>
<dbReference type="SUPFAM" id="SSF51197">
    <property type="entry name" value="Clavaminate synthase-like"/>
    <property type="match status" value="1"/>
</dbReference>
<keyword evidence="1 5" id="KW-0479">Metal-binding</keyword>
<evidence type="ECO:0000256" key="1">
    <source>
        <dbReference type="ARBA" id="ARBA00022723"/>
    </source>
</evidence>
<dbReference type="OrthoDB" id="6614653at2759"/>
<reference evidence="8 9" key="1">
    <citation type="journal article" date="2019" name="Nat. Ecol. Evol.">
        <title>Megaphylogeny resolves global patterns of mushroom evolution.</title>
        <authorList>
            <person name="Varga T."/>
            <person name="Krizsan K."/>
            <person name="Foldi C."/>
            <person name="Dima B."/>
            <person name="Sanchez-Garcia M."/>
            <person name="Sanchez-Ramirez S."/>
            <person name="Szollosi G.J."/>
            <person name="Szarkandi J.G."/>
            <person name="Papp V."/>
            <person name="Albert L."/>
            <person name="Andreopoulos W."/>
            <person name="Angelini C."/>
            <person name="Antonin V."/>
            <person name="Barry K.W."/>
            <person name="Bougher N.L."/>
            <person name="Buchanan P."/>
            <person name="Buyck B."/>
            <person name="Bense V."/>
            <person name="Catcheside P."/>
            <person name="Chovatia M."/>
            <person name="Cooper J."/>
            <person name="Damon W."/>
            <person name="Desjardin D."/>
            <person name="Finy P."/>
            <person name="Geml J."/>
            <person name="Haridas S."/>
            <person name="Hughes K."/>
            <person name="Justo A."/>
            <person name="Karasinski D."/>
            <person name="Kautmanova I."/>
            <person name="Kiss B."/>
            <person name="Kocsube S."/>
            <person name="Kotiranta H."/>
            <person name="LaButti K.M."/>
            <person name="Lechner B.E."/>
            <person name="Liimatainen K."/>
            <person name="Lipzen A."/>
            <person name="Lukacs Z."/>
            <person name="Mihaltcheva S."/>
            <person name="Morgado L.N."/>
            <person name="Niskanen T."/>
            <person name="Noordeloos M.E."/>
            <person name="Ohm R.A."/>
            <person name="Ortiz-Santana B."/>
            <person name="Ovrebo C."/>
            <person name="Racz N."/>
            <person name="Riley R."/>
            <person name="Savchenko A."/>
            <person name="Shiryaev A."/>
            <person name="Soop K."/>
            <person name="Spirin V."/>
            <person name="Szebenyi C."/>
            <person name="Tomsovsky M."/>
            <person name="Tulloss R.E."/>
            <person name="Uehling J."/>
            <person name="Grigoriev I.V."/>
            <person name="Vagvolgyi C."/>
            <person name="Papp T."/>
            <person name="Martin F.M."/>
            <person name="Miettinen O."/>
            <person name="Hibbett D.S."/>
            <person name="Nagy L.G."/>
        </authorList>
    </citation>
    <scope>NUCLEOTIDE SEQUENCE [LARGE SCALE GENOMIC DNA]</scope>
    <source>
        <strain evidence="8 9">CBS 166.37</strain>
    </source>
</reference>
<dbReference type="InterPro" id="IPR004574">
    <property type="entry name" value="Alkb"/>
</dbReference>
<feature type="binding site" evidence="5">
    <location>
        <position position="321"/>
    </location>
    <ligand>
        <name>Fe cation</name>
        <dbReference type="ChEBI" id="CHEBI:24875"/>
        <note>catalytic</note>
    </ligand>
</feature>
<dbReference type="PROSITE" id="PS51471">
    <property type="entry name" value="FE2OG_OXY"/>
    <property type="match status" value="1"/>
</dbReference>
<name>A0A5C3MFJ5_9AGAR</name>
<feature type="region of interest" description="Disordered" evidence="6">
    <location>
        <begin position="179"/>
        <end position="198"/>
    </location>
</feature>
<evidence type="ECO:0000313" key="9">
    <source>
        <dbReference type="Proteomes" id="UP000308652"/>
    </source>
</evidence>
<dbReference type="InterPro" id="IPR005123">
    <property type="entry name" value="Oxoglu/Fe-dep_dioxygenase_dom"/>
</dbReference>
<proteinExistence type="predicted"/>
<keyword evidence="4 5" id="KW-0408">Iron</keyword>
<protein>
    <recommendedName>
        <fullName evidence="7">Fe2OG dioxygenase domain-containing protein</fullName>
    </recommendedName>
</protein>
<gene>
    <name evidence="8" type="ORF">BDQ12DRAFT_623854</name>
</gene>
<feature type="region of interest" description="Disordered" evidence="6">
    <location>
        <begin position="1"/>
        <end position="34"/>
    </location>
</feature>
<keyword evidence="9" id="KW-1185">Reference proteome</keyword>
<evidence type="ECO:0000256" key="6">
    <source>
        <dbReference type="SAM" id="MobiDB-lite"/>
    </source>
</evidence>
<dbReference type="PANTHER" id="PTHR16557">
    <property type="entry name" value="ALKYLATED DNA REPAIR PROTEIN ALKB-RELATED"/>
    <property type="match status" value="1"/>
</dbReference>
<evidence type="ECO:0000256" key="5">
    <source>
        <dbReference type="PIRSR" id="PIRSR604574-2"/>
    </source>
</evidence>
<comment type="cofactor">
    <cofactor evidence="5">
        <name>Fe(2+)</name>
        <dbReference type="ChEBI" id="CHEBI:29033"/>
    </cofactor>
    <text evidence="5">Binds 1 Fe(2+) ion per subunit.</text>
</comment>
<feature type="domain" description="Fe2OG dioxygenase" evidence="7">
    <location>
        <begin position="303"/>
        <end position="425"/>
    </location>
</feature>
<dbReference type="GO" id="GO:0005634">
    <property type="term" value="C:nucleus"/>
    <property type="evidence" value="ECO:0007669"/>
    <property type="project" value="TreeGrafter"/>
</dbReference>
<dbReference type="EMBL" id="ML213592">
    <property type="protein sequence ID" value="TFK42638.1"/>
    <property type="molecule type" value="Genomic_DNA"/>
</dbReference>
<dbReference type="GO" id="GO:0051213">
    <property type="term" value="F:dioxygenase activity"/>
    <property type="evidence" value="ECO:0007669"/>
    <property type="project" value="UniProtKB-KW"/>
</dbReference>
<evidence type="ECO:0000313" key="8">
    <source>
        <dbReference type="EMBL" id="TFK42638.1"/>
    </source>
</evidence>
<evidence type="ECO:0000256" key="4">
    <source>
        <dbReference type="ARBA" id="ARBA00023004"/>
    </source>
</evidence>
<keyword evidence="3" id="KW-0560">Oxidoreductase</keyword>
<accession>A0A5C3MFJ5</accession>
<evidence type="ECO:0000259" key="7">
    <source>
        <dbReference type="PROSITE" id="PS51471"/>
    </source>
</evidence>
<feature type="binding site" evidence="5">
    <location>
        <position position="323"/>
    </location>
    <ligand>
        <name>Fe cation</name>
        <dbReference type="ChEBI" id="CHEBI:24875"/>
        <note>catalytic</note>
    </ligand>
</feature>